<organism evidence="2 3">
    <name type="scientific">Synchytrium endobioticum</name>
    <dbReference type="NCBI Taxonomy" id="286115"/>
    <lineage>
        <taxon>Eukaryota</taxon>
        <taxon>Fungi</taxon>
        <taxon>Fungi incertae sedis</taxon>
        <taxon>Chytridiomycota</taxon>
        <taxon>Chytridiomycota incertae sedis</taxon>
        <taxon>Chytridiomycetes</taxon>
        <taxon>Synchytriales</taxon>
        <taxon>Synchytriaceae</taxon>
        <taxon>Synchytrium</taxon>
    </lineage>
</organism>
<feature type="region of interest" description="Disordered" evidence="1">
    <location>
        <begin position="64"/>
        <end position="88"/>
    </location>
</feature>
<evidence type="ECO:0000313" key="2">
    <source>
        <dbReference type="EMBL" id="TPX45005.1"/>
    </source>
</evidence>
<dbReference type="AlphaFoldDB" id="A0A507D0T7"/>
<keyword evidence="3" id="KW-1185">Reference proteome</keyword>
<protein>
    <submittedName>
        <fullName evidence="2">Uncharacterized protein</fullName>
    </submittedName>
</protein>
<dbReference type="EMBL" id="QEAN01000161">
    <property type="protein sequence ID" value="TPX45005.1"/>
    <property type="molecule type" value="Genomic_DNA"/>
</dbReference>
<reference evidence="2 3" key="1">
    <citation type="journal article" date="2019" name="Sci. Rep.">
        <title>Comparative genomics of chytrid fungi reveal insights into the obligate biotrophic and pathogenic lifestyle of Synchytrium endobioticum.</title>
        <authorList>
            <person name="van de Vossenberg B.T.L.H."/>
            <person name="Warris S."/>
            <person name="Nguyen H.D.T."/>
            <person name="van Gent-Pelzer M.P.E."/>
            <person name="Joly D.L."/>
            <person name="van de Geest H.C."/>
            <person name="Bonants P.J.M."/>
            <person name="Smith D.S."/>
            <person name="Levesque C.A."/>
            <person name="van der Lee T.A.J."/>
        </authorList>
    </citation>
    <scope>NUCLEOTIDE SEQUENCE [LARGE SCALE GENOMIC DNA]</scope>
    <source>
        <strain evidence="2 3">MB42</strain>
    </source>
</reference>
<dbReference type="VEuPathDB" id="FungiDB:SeMB42_g04137"/>
<comment type="caution">
    <text evidence="2">The sequence shown here is derived from an EMBL/GenBank/DDBJ whole genome shotgun (WGS) entry which is preliminary data.</text>
</comment>
<accession>A0A507D0T7</accession>
<proteinExistence type="predicted"/>
<evidence type="ECO:0000313" key="3">
    <source>
        <dbReference type="Proteomes" id="UP000317494"/>
    </source>
</evidence>
<name>A0A507D0T7_9FUNG</name>
<evidence type="ECO:0000256" key="1">
    <source>
        <dbReference type="SAM" id="MobiDB-lite"/>
    </source>
</evidence>
<sequence>MRRSSPSPYRSIGWVKGQAPVPLRRQAAPCRHTLAQSPSRFQVQGIQLDISYLLQELFRAPEGNKTKSSSACYKGEGRRQTGPHAGKKYLEPSLYETSLEAVLQYNDI</sequence>
<gene>
    <name evidence="2" type="ORF">SeMB42_g04137</name>
</gene>
<dbReference type="Proteomes" id="UP000317494">
    <property type="component" value="Unassembled WGS sequence"/>
</dbReference>